<evidence type="ECO:0000256" key="1">
    <source>
        <dbReference type="SAM" id="MobiDB-lite"/>
    </source>
</evidence>
<evidence type="ECO:0000313" key="3">
    <source>
        <dbReference type="Proteomes" id="UP000008710"/>
    </source>
</evidence>
<name>Q0SJ31_RHOJR</name>
<gene>
    <name evidence="2" type="ordered locus">RHA1_ro00620</name>
</gene>
<accession>Q0SJ31</accession>
<feature type="region of interest" description="Disordered" evidence="1">
    <location>
        <begin position="120"/>
        <end position="143"/>
    </location>
</feature>
<dbReference type="AlphaFoldDB" id="Q0SJ31"/>
<evidence type="ECO:0000313" key="2">
    <source>
        <dbReference type="EMBL" id="ABG92455.1"/>
    </source>
</evidence>
<dbReference type="Proteomes" id="UP000008710">
    <property type="component" value="Chromosome"/>
</dbReference>
<dbReference type="EMBL" id="CP000431">
    <property type="protein sequence ID" value="ABG92455.1"/>
    <property type="molecule type" value="Genomic_DNA"/>
</dbReference>
<proteinExistence type="predicted"/>
<dbReference type="KEGG" id="rha:RHA1_ro00620"/>
<reference evidence="3" key="1">
    <citation type="journal article" date="2006" name="Proc. Natl. Acad. Sci. U.S.A.">
        <title>The complete genome of Rhodococcus sp. RHA1 provides insights into a catabolic powerhouse.</title>
        <authorList>
            <person name="McLeod M.P."/>
            <person name="Warren R.L."/>
            <person name="Hsiao W.W.L."/>
            <person name="Araki N."/>
            <person name="Myhre M."/>
            <person name="Fernandes C."/>
            <person name="Miyazawa D."/>
            <person name="Wong W."/>
            <person name="Lillquist A.L."/>
            <person name="Wang D."/>
            <person name="Dosanjh M."/>
            <person name="Hara H."/>
            <person name="Petrescu A."/>
            <person name="Morin R.D."/>
            <person name="Yang G."/>
            <person name="Stott J.M."/>
            <person name="Schein J.E."/>
            <person name="Shin H."/>
            <person name="Smailus D."/>
            <person name="Siddiqui A.S."/>
            <person name="Marra M.A."/>
            <person name="Jones S.J.M."/>
            <person name="Holt R."/>
            <person name="Brinkman F.S.L."/>
            <person name="Miyauchi K."/>
            <person name="Fukuda M."/>
            <person name="Davies J.E."/>
            <person name="Mohn W.W."/>
            <person name="Eltis L.D."/>
        </authorList>
    </citation>
    <scope>NUCLEOTIDE SEQUENCE [LARGE SCALE GENOMIC DNA]</scope>
    <source>
        <strain evidence="3">RHA1</strain>
    </source>
</reference>
<protein>
    <submittedName>
        <fullName evidence="2">Uncharacterized protein</fullName>
    </submittedName>
</protein>
<sequence length="143" mass="14985">MFSAGFGAGLDAARTGVSRWRAAISSDRLECIRIQHCAAVRSRCVGGECDNAVGSITRIGRTGHGSLDILPIRSNSPAGGRHSGWSLGGDPCGQEIQFAPHPCNSLREYKTEHVAHLGPSTATGLRDPLPGDRQAKVVSTIPG</sequence>
<organism evidence="2 3">
    <name type="scientific">Rhodococcus jostii (strain RHA1)</name>
    <dbReference type="NCBI Taxonomy" id="101510"/>
    <lineage>
        <taxon>Bacteria</taxon>
        <taxon>Bacillati</taxon>
        <taxon>Actinomycetota</taxon>
        <taxon>Actinomycetes</taxon>
        <taxon>Mycobacteriales</taxon>
        <taxon>Nocardiaceae</taxon>
        <taxon>Rhodococcus</taxon>
    </lineage>
</organism>
<dbReference type="HOGENOM" id="CLU_1804692_0_0_11"/>